<gene>
    <name evidence="2" type="ORF">D7Y33_11010</name>
</gene>
<keyword evidence="1" id="KW-0732">Signal</keyword>
<reference evidence="2" key="2">
    <citation type="journal article" date="2020" name="Front. Microbiol.">
        <title>Genetic Variants of the DSF Quorum Sensing System in Stenotrophomonas maltophilia Influence Virulence and Resistance Phenotypes Among Genotypically Diverse Clinical Isolates.</title>
        <authorList>
            <person name="Yero D."/>
            <person name="Huedo P."/>
            <person name="Conchillo-Sole O."/>
            <person name="Martinez-Servat S."/>
            <person name="Mamat U."/>
            <person name="Coves X."/>
            <person name="Llanas F."/>
            <person name="Roca I."/>
            <person name="Vila J."/>
            <person name="Schaible U.E."/>
            <person name="Daura X."/>
            <person name="Gibert I."/>
        </authorList>
    </citation>
    <scope>NUCLEOTIDE SEQUENCE</scope>
    <source>
        <strain evidence="2">OG156</strain>
    </source>
</reference>
<dbReference type="Proteomes" id="UP000822271">
    <property type="component" value="Unassembled WGS sequence"/>
</dbReference>
<reference evidence="2" key="1">
    <citation type="submission" date="2018-09" db="EMBL/GenBank/DDBJ databases">
        <authorList>
            <person name="Groschel M."/>
            <person name="Kohl T."/>
            <person name="Conchillo-Sole O."/>
            <person name="Mamat U."/>
            <person name="Yero D."/>
            <person name="Niemann S."/>
            <person name="Daura X."/>
            <person name="Gibert I."/>
        </authorList>
    </citation>
    <scope>NUCLEOTIDE SEQUENCE</scope>
    <source>
        <strain evidence="2">OG156</strain>
    </source>
</reference>
<feature type="signal peptide" evidence="1">
    <location>
        <begin position="1"/>
        <end position="20"/>
    </location>
</feature>
<dbReference type="EMBL" id="RAUE01000017">
    <property type="protein sequence ID" value="MBA0311527.1"/>
    <property type="molecule type" value="Genomic_DNA"/>
</dbReference>
<dbReference type="AlphaFoldDB" id="A0AAW3S593"/>
<evidence type="ECO:0000313" key="2">
    <source>
        <dbReference type="EMBL" id="MBA0311527.1"/>
    </source>
</evidence>
<evidence type="ECO:0008006" key="4">
    <source>
        <dbReference type="Google" id="ProtNLM"/>
    </source>
</evidence>
<protein>
    <recommendedName>
        <fullName evidence="4">Glycine zipper 2TM domain-containing protein</fullName>
    </recommendedName>
</protein>
<dbReference type="RefSeq" id="WP_049429341.1">
    <property type="nucleotide sequence ID" value="NZ_JAAAFO010000001.1"/>
</dbReference>
<comment type="caution">
    <text evidence="2">The sequence shown here is derived from an EMBL/GenBank/DDBJ whole genome shotgun (WGS) entry which is preliminary data.</text>
</comment>
<sequence>MRVLVLSLALAGLLPLTASAADNSSARRYGTSETLSVQNARLGEVLMVREVDIKSDKRLNAGSAIGAAVGYGATRGVSSDYRSAARIAAGTIGGVAGTLIQNGVSKRGGIEVYVRDLESGKVIAIVQSDDLPIRAGDKVFLTGRGSKTRVVPIEGQR</sequence>
<accession>A0AAW3S593</accession>
<evidence type="ECO:0000256" key="1">
    <source>
        <dbReference type="SAM" id="SignalP"/>
    </source>
</evidence>
<name>A0AAW3S593_STEMA</name>
<organism evidence="2 3">
    <name type="scientific">Stenotrophomonas maltophilia</name>
    <name type="common">Pseudomonas maltophilia</name>
    <name type="synonym">Xanthomonas maltophilia</name>
    <dbReference type="NCBI Taxonomy" id="40324"/>
    <lineage>
        <taxon>Bacteria</taxon>
        <taxon>Pseudomonadati</taxon>
        <taxon>Pseudomonadota</taxon>
        <taxon>Gammaproteobacteria</taxon>
        <taxon>Lysobacterales</taxon>
        <taxon>Lysobacteraceae</taxon>
        <taxon>Stenotrophomonas</taxon>
        <taxon>Stenotrophomonas maltophilia group</taxon>
    </lineage>
</organism>
<evidence type="ECO:0000313" key="3">
    <source>
        <dbReference type="Proteomes" id="UP000822271"/>
    </source>
</evidence>
<feature type="chain" id="PRO_5043968973" description="Glycine zipper 2TM domain-containing protein" evidence="1">
    <location>
        <begin position="21"/>
        <end position="157"/>
    </location>
</feature>
<proteinExistence type="predicted"/>